<evidence type="ECO:0000313" key="1">
    <source>
        <dbReference type="EMBL" id="KTB42699.1"/>
    </source>
</evidence>
<protein>
    <submittedName>
        <fullName evidence="1">Uncharacterized protein</fullName>
    </submittedName>
</protein>
<dbReference type="InterPro" id="IPR059179">
    <property type="entry name" value="MLKL-like_MCAfunc"/>
</dbReference>
<proteinExistence type="predicted"/>
<gene>
    <name evidence="1" type="ORF">WG66_4728</name>
</gene>
<accession>A0A0W0G280</accession>
<name>A0A0W0G280_MONRR</name>
<dbReference type="EMBL" id="LATX01001304">
    <property type="protein sequence ID" value="KTB42699.1"/>
    <property type="molecule type" value="Genomic_DNA"/>
</dbReference>
<evidence type="ECO:0000313" key="2">
    <source>
        <dbReference type="Proteomes" id="UP000054988"/>
    </source>
</evidence>
<dbReference type="CDD" id="cd21037">
    <property type="entry name" value="MLKL_NTD"/>
    <property type="match status" value="1"/>
</dbReference>
<reference evidence="1 2" key="1">
    <citation type="submission" date="2015-12" db="EMBL/GenBank/DDBJ databases">
        <title>Draft genome sequence of Moniliophthora roreri, the causal agent of frosty pod rot of cacao.</title>
        <authorList>
            <person name="Aime M.C."/>
            <person name="Diaz-Valderrama J.R."/>
            <person name="Kijpornyongpan T."/>
            <person name="Phillips-Mora W."/>
        </authorList>
    </citation>
    <scope>NUCLEOTIDE SEQUENCE [LARGE SCALE GENOMIC DNA]</scope>
    <source>
        <strain evidence="1 2">MCA 2952</strain>
    </source>
</reference>
<dbReference type="AlphaFoldDB" id="A0A0W0G280"/>
<sequence length="225" mass="24910">MSSTPSSSSSSTTSSPPGVHDIIAEELQHFSKGNSSVTFSGQQLCNLAIQINKGVQKCPHHKRALKKLANEVSEIVYLVIRTFIEIDVNPTSQTNRADWGTQLRNRAKDLHALLEEINGFIEGQSRRFRLFGILLRDSKRIKRYSRALYQSIALFDFPSPDVIQGCAFLAVIHSSRGRHAEFPVQDPSNQLSINGFMNALISQASKSIQDDGEGLQHPNPQAPEA</sequence>
<dbReference type="Proteomes" id="UP000054988">
    <property type="component" value="Unassembled WGS sequence"/>
</dbReference>
<comment type="caution">
    <text evidence="1">The sequence shown here is derived from an EMBL/GenBank/DDBJ whole genome shotgun (WGS) entry which is preliminary data.</text>
</comment>
<organism evidence="1 2">
    <name type="scientific">Moniliophthora roreri</name>
    <name type="common">Frosty pod rot fungus</name>
    <name type="synonym">Monilia roreri</name>
    <dbReference type="NCBI Taxonomy" id="221103"/>
    <lineage>
        <taxon>Eukaryota</taxon>
        <taxon>Fungi</taxon>
        <taxon>Dikarya</taxon>
        <taxon>Basidiomycota</taxon>
        <taxon>Agaricomycotina</taxon>
        <taxon>Agaricomycetes</taxon>
        <taxon>Agaricomycetidae</taxon>
        <taxon>Agaricales</taxon>
        <taxon>Marasmiineae</taxon>
        <taxon>Marasmiaceae</taxon>
        <taxon>Moniliophthora</taxon>
    </lineage>
</organism>